<dbReference type="OrthoDB" id="1711508at2759"/>
<feature type="compositionally biased region" description="Polar residues" evidence="1">
    <location>
        <begin position="153"/>
        <end position="165"/>
    </location>
</feature>
<dbReference type="AlphaFoldDB" id="A0A8H5EV94"/>
<reference evidence="3 4" key="1">
    <citation type="journal article" date="2020" name="ISME J.">
        <title>Uncovering the hidden diversity of litter-decomposition mechanisms in mushroom-forming fungi.</title>
        <authorList>
            <person name="Floudas D."/>
            <person name="Bentzer J."/>
            <person name="Ahren D."/>
            <person name="Johansson T."/>
            <person name="Persson P."/>
            <person name="Tunlid A."/>
        </authorList>
    </citation>
    <scope>NUCLEOTIDE SEQUENCE [LARGE SCALE GENOMIC DNA]</scope>
    <source>
        <strain evidence="3 4">CBS 101986</strain>
    </source>
</reference>
<feature type="domain" description="FCP1 homology" evidence="2">
    <location>
        <begin position="238"/>
        <end position="448"/>
    </location>
</feature>
<keyword evidence="4" id="KW-1185">Reference proteome</keyword>
<feature type="compositionally biased region" description="Low complexity" evidence="1">
    <location>
        <begin position="190"/>
        <end position="208"/>
    </location>
</feature>
<dbReference type="Pfam" id="PF03031">
    <property type="entry name" value="NIF"/>
    <property type="match status" value="1"/>
</dbReference>
<evidence type="ECO:0000259" key="2">
    <source>
        <dbReference type="PROSITE" id="PS50969"/>
    </source>
</evidence>
<evidence type="ECO:0000313" key="3">
    <source>
        <dbReference type="EMBL" id="KAF5313855.1"/>
    </source>
</evidence>
<feature type="region of interest" description="Disordered" evidence="1">
    <location>
        <begin position="378"/>
        <end position="399"/>
    </location>
</feature>
<feature type="compositionally biased region" description="Polar residues" evidence="1">
    <location>
        <begin position="641"/>
        <end position="664"/>
    </location>
</feature>
<gene>
    <name evidence="3" type="ORF">D9619_013054</name>
</gene>
<dbReference type="InterPro" id="IPR036412">
    <property type="entry name" value="HAD-like_sf"/>
</dbReference>
<feature type="region of interest" description="Disordered" evidence="1">
    <location>
        <begin position="490"/>
        <end position="555"/>
    </location>
</feature>
<feature type="region of interest" description="Disordered" evidence="1">
    <location>
        <begin position="146"/>
        <end position="239"/>
    </location>
</feature>
<feature type="compositionally biased region" description="Basic residues" evidence="1">
    <location>
        <begin position="166"/>
        <end position="175"/>
    </location>
</feature>
<feature type="region of interest" description="Disordered" evidence="1">
    <location>
        <begin position="257"/>
        <end position="283"/>
    </location>
</feature>
<dbReference type="Gene3D" id="3.40.50.1000">
    <property type="entry name" value="HAD superfamily/HAD-like"/>
    <property type="match status" value="1"/>
</dbReference>
<dbReference type="PROSITE" id="PS50969">
    <property type="entry name" value="FCP1"/>
    <property type="match status" value="1"/>
</dbReference>
<feature type="compositionally biased region" description="Basic and acidic residues" evidence="1">
    <location>
        <begin position="541"/>
        <end position="555"/>
    </location>
</feature>
<dbReference type="SUPFAM" id="SSF56784">
    <property type="entry name" value="HAD-like"/>
    <property type="match status" value="1"/>
</dbReference>
<name>A0A8H5EV94_9AGAR</name>
<accession>A0A8H5EV94</accession>
<dbReference type="Proteomes" id="UP000567179">
    <property type="component" value="Unassembled WGS sequence"/>
</dbReference>
<feature type="region of interest" description="Disordered" evidence="1">
    <location>
        <begin position="641"/>
        <end position="765"/>
    </location>
</feature>
<dbReference type="InterPro" id="IPR023214">
    <property type="entry name" value="HAD_sf"/>
</dbReference>
<dbReference type="EMBL" id="JAACJJ010000046">
    <property type="protein sequence ID" value="KAF5313855.1"/>
    <property type="molecule type" value="Genomic_DNA"/>
</dbReference>
<feature type="compositionally biased region" description="Low complexity" evidence="1">
    <location>
        <begin position="378"/>
        <end position="389"/>
    </location>
</feature>
<dbReference type="InterPro" id="IPR050365">
    <property type="entry name" value="TIM50"/>
</dbReference>
<proteinExistence type="predicted"/>
<dbReference type="PANTHER" id="PTHR12210">
    <property type="entry name" value="DULLARD PROTEIN PHOSPHATASE"/>
    <property type="match status" value="1"/>
</dbReference>
<sequence length="806" mass="87426">MCANRGKSRQNHDNHASGRQQTQSNVYSDYGNYAHYYGAEGSAVEGAGMSYGQQVEGQWFYNQPGYNGLGPWAAGYDQGPYANLYANGGYEGLAYTGGPQGYQGQQAFDHHDAQQQYNGGYSTIGQGANSGYGEFVNGEQGGNINSGYSSYSTRPDSGSYSNYRRGSNRKVHHQQSRGYASEVRQRAGMPSDPTTTTPGSPRATSSPRRTPPPPPRRKEPTEEYLNITQNPSSHVEDPSSARKLVVLDLNGSLLLRSAHQRRPLQPRSGHYSRDNDDPYADPTKLRPLRAVHRRPYLGAFTSYILHDKTKDWLDTMVWSSAQPHSVDDMVDRCFGERRSELRAVWARDTLGLAAHDYNKKSLTLKDLAKPWAELPYYSTSPSAAASSPPEETETEALDAQHHSALSTVLVDDSPLKAMLQPWNHLVIHEYLQQTRNLDLKVLEWEEAKERMKKTQQDIEALESATGEAAPGGETAAQVEEVIPDVDAGTSLNENVQADPSSDAPEATESEVPSGQAAEGLEVPIAEDTFIPNAKRRKKKLAKQEKLRQERQEKQRQAFAALRDQQQAALAERLALAQANGQVPANVKLPKHDVGKPTDVKVEVELKYDETLLAVVGVLDHLKHETSVSGWMRSGGLINTALAGSQPSSSDNAVADPSSSPLQPSTKHDAPSRGSSPSEYASPSKKRRIESSPALDTDIDTASAENPSPIAAEPPLSQISTTVQSSPPPSDEQADTGVPLSAPVPTVSAKTEKGGPLGGKHTVPSTAGAAGLWYEDKAVLNYWAGQGRKALAELGIEADSGMRTASR</sequence>
<dbReference type="InterPro" id="IPR004274">
    <property type="entry name" value="FCP1_dom"/>
</dbReference>
<evidence type="ECO:0000256" key="1">
    <source>
        <dbReference type="SAM" id="MobiDB-lite"/>
    </source>
</evidence>
<feature type="region of interest" description="Disordered" evidence="1">
    <location>
        <begin position="1"/>
        <end position="24"/>
    </location>
</feature>
<dbReference type="SMART" id="SM00577">
    <property type="entry name" value="CPDc"/>
    <property type="match status" value="1"/>
</dbReference>
<organism evidence="3 4">
    <name type="scientific">Psilocybe cf. subviscida</name>
    <dbReference type="NCBI Taxonomy" id="2480587"/>
    <lineage>
        <taxon>Eukaryota</taxon>
        <taxon>Fungi</taxon>
        <taxon>Dikarya</taxon>
        <taxon>Basidiomycota</taxon>
        <taxon>Agaricomycotina</taxon>
        <taxon>Agaricomycetes</taxon>
        <taxon>Agaricomycetidae</taxon>
        <taxon>Agaricales</taxon>
        <taxon>Agaricineae</taxon>
        <taxon>Strophariaceae</taxon>
        <taxon>Psilocybe</taxon>
    </lineage>
</organism>
<feature type="compositionally biased region" description="Polar residues" evidence="1">
    <location>
        <begin position="490"/>
        <end position="499"/>
    </location>
</feature>
<evidence type="ECO:0000313" key="4">
    <source>
        <dbReference type="Proteomes" id="UP000567179"/>
    </source>
</evidence>
<comment type="caution">
    <text evidence="3">The sequence shown here is derived from an EMBL/GenBank/DDBJ whole genome shotgun (WGS) entry which is preliminary data.</text>
</comment>
<protein>
    <recommendedName>
        <fullName evidence="2">FCP1 homology domain-containing protein</fullName>
    </recommendedName>
</protein>